<dbReference type="InterPro" id="IPR013714">
    <property type="entry name" value="Golgi_TVP15"/>
</dbReference>
<dbReference type="GO" id="GO:0016020">
    <property type="term" value="C:membrane"/>
    <property type="evidence" value="ECO:0007669"/>
    <property type="project" value="UniProtKB-SubCell"/>
</dbReference>
<dbReference type="Proteomes" id="UP001209570">
    <property type="component" value="Unassembled WGS sequence"/>
</dbReference>
<feature type="transmembrane region" description="Helical" evidence="5">
    <location>
        <begin position="42"/>
        <end position="63"/>
    </location>
</feature>
<reference evidence="6" key="1">
    <citation type="submission" date="2021-12" db="EMBL/GenBank/DDBJ databases">
        <title>Prjna785345.</title>
        <authorList>
            <person name="Rujirawat T."/>
            <person name="Krajaejun T."/>
        </authorList>
    </citation>
    <scope>NUCLEOTIDE SEQUENCE</scope>
    <source>
        <strain evidence="6">Pi057C3</strain>
    </source>
</reference>
<evidence type="ECO:0000256" key="2">
    <source>
        <dbReference type="ARBA" id="ARBA00022692"/>
    </source>
</evidence>
<comment type="subcellular location">
    <subcellularLocation>
        <location evidence="1">Membrane</location>
        <topology evidence="1">Multi-pass membrane protein</topology>
    </subcellularLocation>
</comment>
<dbReference type="EMBL" id="JAKCXM010000180">
    <property type="protein sequence ID" value="KAJ0399509.1"/>
    <property type="molecule type" value="Genomic_DNA"/>
</dbReference>
<organism evidence="6 7">
    <name type="scientific">Pythium insidiosum</name>
    <name type="common">Pythiosis disease agent</name>
    <dbReference type="NCBI Taxonomy" id="114742"/>
    <lineage>
        <taxon>Eukaryota</taxon>
        <taxon>Sar</taxon>
        <taxon>Stramenopiles</taxon>
        <taxon>Oomycota</taxon>
        <taxon>Peronosporomycetes</taxon>
        <taxon>Pythiales</taxon>
        <taxon>Pythiaceae</taxon>
        <taxon>Pythium</taxon>
    </lineage>
</organism>
<dbReference type="AlphaFoldDB" id="A0AAD5LIR1"/>
<protein>
    <submittedName>
        <fullName evidence="6">Uncharacterized protein</fullName>
    </submittedName>
</protein>
<dbReference type="PANTHER" id="PTHR38894:SF1">
    <property type="entry name" value="TRANSMEMBRANE PROTEIN"/>
    <property type="match status" value="1"/>
</dbReference>
<evidence type="ECO:0000256" key="5">
    <source>
        <dbReference type="SAM" id="Phobius"/>
    </source>
</evidence>
<keyword evidence="4 5" id="KW-0472">Membrane</keyword>
<gene>
    <name evidence="6" type="ORF">P43SY_002174</name>
</gene>
<name>A0AAD5LIR1_PYTIN</name>
<proteinExistence type="predicted"/>
<comment type="caution">
    <text evidence="6">The sequence shown here is derived from an EMBL/GenBank/DDBJ whole genome shotgun (WGS) entry which is preliminary data.</text>
</comment>
<keyword evidence="3 5" id="KW-1133">Transmembrane helix</keyword>
<evidence type="ECO:0000313" key="7">
    <source>
        <dbReference type="Proteomes" id="UP001209570"/>
    </source>
</evidence>
<evidence type="ECO:0000313" key="6">
    <source>
        <dbReference type="EMBL" id="KAJ0399509.1"/>
    </source>
</evidence>
<evidence type="ECO:0000256" key="1">
    <source>
        <dbReference type="ARBA" id="ARBA00004141"/>
    </source>
</evidence>
<dbReference type="Pfam" id="PF08507">
    <property type="entry name" value="COPI_assoc"/>
    <property type="match status" value="1"/>
</dbReference>
<keyword evidence="2 5" id="KW-0812">Transmembrane</keyword>
<keyword evidence="7" id="KW-1185">Reference proteome</keyword>
<evidence type="ECO:0000256" key="4">
    <source>
        <dbReference type="ARBA" id="ARBA00023136"/>
    </source>
</evidence>
<feature type="transmembrane region" description="Helical" evidence="5">
    <location>
        <begin position="110"/>
        <end position="127"/>
    </location>
</feature>
<dbReference type="PANTHER" id="PTHR38894">
    <property type="entry name" value="TRANSMEMBRANE PROTEIN"/>
    <property type="match status" value="1"/>
</dbReference>
<evidence type="ECO:0000256" key="3">
    <source>
        <dbReference type="ARBA" id="ARBA00022989"/>
    </source>
</evidence>
<accession>A0AAD5LIR1</accession>
<feature type="transmembrane region" description="Helical" evidence="5">
    <location>
        <begin position="69"/>
        <end position="89"/>
    </location>
</feature>
<sequence>MSDPNSNFTSFSNLPRAEQREGNVAAMWNRVRRWDASTLIRYLRYINVLLAILQALAGFLGLFDLVTLDITSFLISVYAIIFALLLLAFECRFSSMEPKIREQFGFLFTYRGRTAFIFCVGFMDFGMDNTLGWLVGILMCSNAFFNMLVMMCHPEFRNGNLSGSMDPTATYTGAGEETAQLLSAHPDVAAKAGAFVADQAKQNPQFAVQVAQAYVAAPANPSAANAGTYVPPAPTLAGK</sequence>